<proteinExistence type="predicted"/>
<gene>
    <name evidence="1" type="ORF">CNEO2_1080007</name>
</gene>
<dbReference type="Proteomes" id="UP001189143">
    <property type="component" value="Unassembled WGS sequence"/>
</dbReference>
<sequence length="146" mass="17085">MSKLIEFEKLSRKEQIEIIANQFNKEEQAEIIISCFSGHERMLEVASIFAILTSYKIIGDDYVEYYDGLVDEEIEERINNAILNNNSEGILKEEEIAWNSIINALGIKTIFEIMDNWKKYVGRSIRIENLLSDTKKHLYTEFLLED</sequence>
<dbReference type="AlphaFoldDB" id="A0AAD2DCU7"/>
<dbReference type="EMBL" id="CAMTCP010000009">
    <property type="protein sequence ID" value="CAI3538731.1"/>
    <property type="molecule type" value="Genomic_DNA"/>
</dbReference>
<comment type="caution">
    <text evidence="1">The sequence shown here is derived from an EMBL/GenBank/DDBJ whole genome shotgun (WGS) entry which is preliminary data.</text>
</comment>
<accession>A0AAD2DCU7</accession>
<dbReference type="RefSeq" id="WP_317048934.1">
    <property type="nucleotide sequence ID" value="NZ_CAMRXC010000266.1"/>
</dbReference>
<reference evidence="1" key="1">
    <citation type="submission" date="2022-10" db="EMBL/GenBank/DDBJ databases">
        <authorList>
            <person name="Aires J."/>
            <person name="Mesa V."/>
        </authorList>
    </citation>
    <scope>NUCLEOTIDE SEQUENCE</scope>
    <source>
        <strain evidence="1">Clostridium neonatale JD116</strain>
    </source>
</reference>
<evidence type="ECO:0000313" key="2">
    <source>
        <dbReference type="Proteomes" id="UP001189143"/>
    </source>
</evidence>
<protein>
    <submittedName>
        <fullName evidence="1">Uncharacterized protein</fullName>
    </submittedName>
</protein>
<name>A0AAD2DCU7_9CLOT</name>
<evidence type="ECO:0000313" key="1">
    <source>
        <dbReference type="EMBL" id="CAI3538731.1"/>
    </source>
</evidence>
<organism evidence="1 2">
    <name type="scientific">Clostridium neonatale</name>
    <dbReference type="NCBI Taxonomy" id="137838"/>
    <lineage>
        <taxon>Bacteria</taxon>
        <taxon>Bacillati</taxon>
        <taxon>Bacillota</taxon>
        <taxon>Clostridia</taxon>
        <taxon>Eubacteriales</taxon>
        <taxon>Clostridiaceae</taxon>
        <taxon>Clostridium</taxon>
    </lineage>
</organism>